<evidence type="ECO:0000313" key="5">
    <source>
        <dbReference type="EMBL" id="MCA2018211.1"/>
    </source>
</evidence>
<organism evidence="5 6">
    <name type="scientific">Vibrio tritonius</name>
    <dbReference type="NCBI Taxonomy" id="1435069"/>
    <lineage>
        <taxon>Bacteria</taxon>
        <taxon>Pseudomonadati</taxon>
        <taxon>Pseudomonadota</taxon>
        <taxon>Gammaproteobacteria</taxon>
        <taxon>Vibrionales</taxon>
        <taxon>Vibrionaceae</taxon>
        <taxon>Vibrio</taxon>
    </lineage>
</organism>
<sequence>MWHWFKQDEYQKLESLHSQTVTESLLQPFFSMPLPERDEDIRCRDTLVLDFETSGFDSQTDQVLSMGWVTITHGQIQLKTARHILIANHHKVNPEAAKVHHLLPEKLNKQGVSLVEAFSELLLSMQGKVLVAHGCVIEKSFIQAYLLRHYGIEQLPILWIDTLKIEQKRQALRKDRPDFRLAAVRKRYGLPEYMAHHALVDAVATAELYLAQLHGLFAQEKATVHSLLTFSQR</sequence>
<evidence type="ECO:0000313" key="6">
    <source>
        <dbReference type="Proteomes" id="UP001199044"/>
    </source>
</evidence>
<name>A0ABS7YR91_9VIBR</name>
<keyword evidence="1" id="KW-0540">Nuclease</keyword>
<dbReference type="RefSeq" id="WP_225251707.1">
    <property type="nucleotide sequence ID" value="NZ_JAIWIU010000156.1"/>
</dbReference>
<comment type="caution">
    <text evidence="5">The sequence shown here is derived from an EMBL/GenBank/DDBJ whole genome shotgun (WGS) entry which is preliminary data.</text>
</comment>
<dbReference type="CDD" id="cd06127">
    <property type="entry name" value="DEDDh"/>
    <property type="match status" value="1"/>
</dbReference>
<evidence type="ECO:0000256" key="1">
    <source>
        <dbReference type="ARBA" id="ARBA00022722"/>
    </source>
</evidence>
<dbReference type="InterPro" id="IPR013520">
    <property type="entry name" value="Ribonucl_H"/>
</dbReference>
<protein>
    <submittedName>
        <fullName evidence="5">3'-5' exonuclease</fullName>
    </submittedName>
</protein>
<dbReference type="Gene3D" id="3.30.420.10">
    <property type="entry name" value="Ribonuclease H-like superfamily/Ribonuclease H"/>
    <property type="match status" value="1"/>
</dbReference>
<keyword evidence="2" id="KW-0378">Hydrolase</keyword>
<keyword evidence="6" id="KW-1185">Reference proteome</keyword>
<dbReference type="SMART" id="SM00479">
    <property type="entry name" value="EXOIII"/>
    <property type="match status" value="1"/>
</dbReference>
<dbReference type="PANTHER" id="PTHR30231:SF4">
    <property type="entry name" value="PROTEIN NEN2"/>
    <property type="match status" value="1"/>
</dbReference>
<accession>A0ABS7YR91</accession>
<dbReference type="InterPro" id="IPR036397">
    <property type="entry name" value="RNaseH_sf"/>
</dbReference>
<keyword evidence="3 5" id="KW-0269">Exonuclease</keyword>
<dbReference type="Pfam" id="PF00929">
    <property type="entry name" value="RNase_T"/>
    <property type="match status" value="1"/>
</dbReference>
<evidence type="ECO:0000259" key="4">
    <source>
        <dbReference type="SMART" id="SM00479"/>
    </source>
</evidence>
<dbReference type="InterPro" id="IPR012337">
    <property type="entry name" value="RNaseH-like_sf"/>
</dbReference>
<gene>
    <name evidence="5" type="ORF">LDJ79_18975</name>
</gene>
<dbReference type="GO" id="GO:0004527">
    <property type="term" value="F:exonuclease activity"/>
    <property type="evidence" value="ECO:0007669"/>
    <property type="project" value="UniProtKB-KW"/>
</dbReference>
<dbReference type="Proteomes" id="UP001199044">
    <property type="component" value="Unassembled WGS sequence"/>
</dbReference>
<evidence type="ECO:0000256" key="3">
    <source>
        <dbReference type="ARBA" id="ARBA00022839"/>
    </source>
</evidence>
<evidence type="ECO:0000256" key="2">
    <source>
        <dbReference type="ARBA" id="ARBA00022801"/>
    </source>
</evidence>
<feature type="domain" description="Exonuclease" evidence="4">
    <location>
        <begin position="45"/>
        <end position="218"/>
    </location>
</feature>
<dbReference type="EMBL" id="JAIWIU010000156">
    <property type="protein sequence ID" value="MCA2018211.1"/>
    <property type="molecule type" value="Genomic_DNA"/>
</dbReference>
<proteinExistence type="predicted"/>
<reference evidence="6" key="1">
    <citation type="submission" date="2023-07" db="EMBL/GenBank/DDBJ databases">
        <title>Molecular identification of indigenous halophilic bacteria isolated from red sea cost, biodegradation of synthetic dyes and assessment of degraded metabolite toxicity.</title>
        <authorList>
            <person name="Chaieb K."/>
            <person name="Altayb H.N."/>
        </authorList>
    </citation>
    <scope>NUCLEOTIDE SEQUENCE [LARGE SCALE GENOMIC DNA]</scope>
    <source>
        <strain evidence="6">K20</strain>
    </source>
</reference>
<dbReference type="SUPFAM" id="SSF53098">
    <property type="entry name" value="Ribonuclease H-like"/>
    <property type="match status" value="1"/>
</dbReference>
<dbReference type="PANTHER" id="PTHR30231">
    <property type="entry name" value="DNA POLYMERASE III SUBUNIT EPSILON"/>
    <property type="match status" value="1"/>
</dbReference>